<gene>
    <name evidence="1" type="ORF">AVEN_30223_1</name>
</gene>
<evidence type="ECO:0000313" key="1">
    <source>
        <dbReference type="EMBL" id="GBN13186.1"/>
    </source>
</evidence>
<dbReference type="AlphaFoldDB" id="A0A4Y2LHY1"/>
<proteinExistence type="predicted"/>
<accession>A0A4Y2LHY1</accession>
<dbReference type="EMBL" id="BGPR01005756">
    <property type="protein sequence ID" value="GBN13186.1"/>
    <property type="molecule type" value="Genomic_DNA"/>
</dbReference>
<comment type="caution">
    <text evidence="1">The sequence shown here is derived from an EMBL/GenBank/DDBJ whole genome shotgun (WGS) entry which is preliminary data.</text>
</comment>
<keyword evidence="2" id="KW-1185">Reference proteome</keyword>
<sequence>MEKRVYVKNLLLWVRSTANETSRSMLLGEIDDIIVYVKNGQATLDDVYRRNKLSYKIKIVEIGLVVGAQGFLQGLPLDNVQTRSAFSISFENGWWCGADDPSL</sequence>
<protein>
    <submittedName>
        <fullName evidence="1">Uncharacterized protein</fullName>
    </submittedName>
</protein>
<reference evidence="1 2" key="1">
    <citation type="journal article" date="2019" name="Sci. Rep.">
        <title>Orb-weaving spider Araneus ventricosus genome elucidates the spidroin gene catalogue.</title>
        <authorList>
            <person name="Kono N."/>
            <person name="Nakamura H."/>
            <person name="Ohtoshi R."/>
            <person name="Moran D.A.P."/>
            <person name="Shinohara A."/>
            <person name="Yoshida Y."/>
            <person name="Fujiwara M."/>
            <person name="Mori M."/>
            <person name="Tomita M."/>
            <person name="Arakawa K."/>
        </authorList>
    </citation>
    <scope>NUCLEOTIDE SEQUENCE [LARGE SCALE GENOMIC DNA]</scope>
</reference>
<name>A0A4Y2LHY1_ARAVE</name>
<organism evidence="1 2">
    <name type="scientific">Araneus ventricosus</name>
    <name type="common">Orbweaver spider</name>
    <name type="synonym">Epeira ventricosa</name>
    <dbReference type="NCBI Taxonomy" id="182803"/>
    <lineage>
        <taxon>Eukaryota</taxon>
        <taxon>Metazoa</taxon>
        <taxon>Ecdysozoa</taxon>
        <taxon>Arthropoda</taxon>
        <taxon>Chelicerata</taxon>
        <taxon>Arachnida</taxon>
        <taxon>Araneae</taxon>
        <taxon>Araneomorphae</taxon>
        <taxon>Entelegynae</taxon>
        <taxon>Araneoidea</taxon>
        <taxon>Araneidae</taxon>
        <taxon>Araneus</taxon>
    </lineage>
</organism>
<dbReference type="Proteomes" id="UP000499080">
    <property type="component" value="Unassembled WGS sequence"/>
</dbReference>
<evidence type="ECO:0000313" key="2">
    <source>
        <dbReference type="Proteomes" id="UP000499080"/>
    </source>
</evidence>